<evidence type="ECO:0000256" key="9">
    <source>
        <dbReference type="ARBA" id="ARBA00023125"/>
    </source>
</evidence>
<evidence type="ECO:0000259" key="16">
    <source>
        <dbReference type="PROSITE" id="PS51198"/>
    </source>
</evidence>
<dbReference type="InterPro" id="IPR000212">
    <property type="entry name" value="DNA_helicase_UvrD/REP"/>
</dbReference>
<dbReference type="InterPro" id="IPR027417">
    <property type="entry name" value="P-loop_NTPase"/>
</dbReference>
<dbReference type="GO" id="GO:0004386">
    <property type="term" value="F:helicase activity"/>
    <property type="evidence" value="ECO:0007669"/>
    <property type="project" value="UniProtKB-KW"/>
</dbReference>
<protein>
    <recommendedName>
        <fullName evidence="13">DNA 3'-5' helicase</fullName>
        <ecNumber evidence="13">5.6.2.4</ecNumber>
    </recommendedName>
</protein>
<evidence type="ECO:0000256" key="2">
    <source>
        <dbReference type="ARBA" id="ARBA00022722"/>
    </source>
</evidence>
<evidence type="ECO:0000256" key="5">
    <source>
        <dbReference type="ARBA" id="ARBA00022801"/>
    </source>
</evidence>
<evidence type="ECO:0000256" key="10">
    <source>
        <dbReference type="ARBA" id="ARBA00023204"/>
    </source>
</evidence>
<dbReference type="InterPro" id="IPR014016">
    <property type="entry name" value="UvrD-like_ATP-bd"/>
</dbReference>
<gene>
    <name evidence="18" type="ORF">M2152_000609</name>
</gene>
<keyword evidence="9" id="KW-0238">DNA-binding</keyword>
<dbReference type="PANTHER" id="PTHR11070:SF59">
    <property type="entry name" value="DNA 3'-5' HELICASE"/>
    <property type="match status" value="1"/>
</dbReference>
<dbReference type="InterPro" id="IPR013986">
    <property type="entry name" value="DExx_box_DNA_helicase_dom_sf"/>
</dbReference>
<comment type="catalytic activity">
    <reaction evidence="12">
        <text>Couples ATP hydrolysis with the unwinding of duplex DNA by translocating in the 3'-5' direction.</text>
        <dbReference type="EC" id="5.6.2.4"/>
    </reaction>
</comment>
<dbReference type="PROSITE" id="PS51217">
    <property type="entry name" value="UVRD_HELICASE_CTER"/>
    <property type="match status" value="1"/>
</dbReference>
<evidence type="ECO:0000256" key="8">
    <source>
        <dbReference type="ARBA" id="ARBA00022840"/>
    </source>
</evidence>
<evidence type="ECO:0000313" key="18">
    <source>
        <dbReference type="EMBL" id="MDH6180427.1"/>
    </source>
</evidence>
<feature type="domain" description="UvrD-like helicase ATP-binding" evidence="16">
    <location>
        <begin position="18"/>
        <end position="315"/>
    </location>
</feature>
<dbReference type="EC" id="5.6.2.4" evidence="13"/>
<dbReference type="RefSeq" id="WP_322132778.1">
    <property type="nucleotide sequence ID" value="NZ_CP085036.1"/>
</dbReference>
<keyword evidence="19" id="KW-1185">Reference proteome</keyword>
<organism evidence="18 19">
    <name type="scientific">Antiquaquibacter oligotrophicus</name>
    <dbReference type="NCBI Taxonomy" id="2880260"/>
    <lineage>
        <taxon>Bacteria</taxon>
        <taxon>Bacillati</taxon>
        <taxon>Actinomycetota</taxon>
        <taxon>Actinomycetes</taxon>
        <taxon>Micrococcales</taxon>
        <taxon>Microbacteriaceae</taxon>
        <taxon>Antiquaquibacter</taxon>
    </lineage>
</organism>
<evidence type="ECO:0000256" key="12">
    <source>
        <dbReference type="ARBA" id="ARBA00034617"/>
    </source>
</evidence>
<comment type="similarity">
    <text evidence="1">Belongs to the helicase family. UvrD subfamily.</text>
</comment>
<dbReference type="Gene3D" id="1.10.486.10">
    <property type="entry name" value="PCRA, domain 4"/>
    <property type="match status" value="1"/>
</dbReference>
<keyword evidence="7 18" id="KW-0269">Exonuclease</keyword>
<evidence type="ECO:0000256" key="6">
    <source>
        <dbReference type="ARBA" id="ARBA00022806"/>
    </source>
</evidence>
<keyword evidence="6 15" id="KW-0347">Helicase</keyword>
<evidence type="ECO:0000256" key="15">
    <source>
        <dbReference type="PROSITE-ProRule" id="PRU00560"/>
    </source>
</evidence>
<evidence type="ECO:0000313" key="19">
    <source>
        <dbReference type="Proteomes" id="UP001160142"/>
    </source>
</evidence>
<evidence type="ECO:0000256" key="13">
    <source>
        <dbReference type="ARBA" id="ARBA00034808"/>
    </source>
</evidence>
<keyword evidence="2" id="KW-0540">Nuclease</keyword>
<comment type="catalytic activity">
    <reaction evidence="14">
        <text>ATP + H2O = ADP + phosphate + H(+)</text>
        <dbReference type="Rhea" id="RHEA:13065"/>
        <dbReference type="ChEBI" id="CHEBI:15377"/>
        <dbReference type="ChEBI" id="CHEBI:15378"/>
        <dbReference type="ChEBI" id="CHEBI:30616"/>
        <dbReference type="ChEBI" id="CHEBI:43474"/>
        <dbReference type="ChEBI" id="CHEBI:456216"/>
        <dbReference type="EC" id="5.6.2.4"/>
    </reaction>
</comment>
<dbReference type="SUPFAM" id="SSF52540">
    <property type="entry name" value="P-loop containing nucleoside triphosphate hydrolases"/>
    <property type="match status" value="1"/>
</dbReference>
<dbReference type="Proteomes" id="UP001160142">
    <property type="component" value="Unassembled WGS sequence"/>
</dbReference>
<keyword evidence="3 15" id="KW-0547">Nucleotide-binding</keyword>
<dbReference type="InterPro" id="IPR011335">
    <property type="entry name" value="Restrct_endonuc-II-like"/>
</dbReference>
<keyword evidence="11" id="KW-0413">Isomerase</keyword>
<feature type="binding site" evidence="15">
    <location>
        <begin position="39"/>
        <end position="46"/>
    </location>
    <ligand>
        <name>ATP</name>
        <dbReference type="ChEBI" id="CHEBI:30616"/>
    </ligand>
</feature>
<reference evidence="18 19" key="1">
    <citation type="submission" date="2023-04" db="EMBL/GenBank/DDBJ databases">
        <title>Genome Encyclopedia of Bacteria and Archaea VI: Functional Genomics of Type Strains.</title>
        <authorList>
            <person name="Whitman W."/>
        </authorList>
    </citation>
    <scope>NUCLEOTIDE SEQUENCE [LARGE SCALE GENOMIC DNA]</scope>
    <source>
        <strain evidence="18 19">SG_E_30_P1</strain>
    </source>
</reference>
<dbReference type="Pfam" id="PF00580">
    <property type="entry name" value="UvrD-helicase"/>
    <property type="match status" value="1"/>
</dbReference>
<dbReference type="InterPro" id="IPR011604">
    <property type="entry name" value="PDDEXK-like_dom_sf"/>
</dbReference>
<dbReference type="SUPFAM" id="SSF52980">
    <property type="entry name" value="Restriction endonuclease-like"/>
    <property type="match status" value="1"/>
</dbReference>
<dbReference type="InterPro" id="IPR014017">
    <property type="entry name" value="DNA_helicase_UvrD-like_C"/>
</dbReference>
<comment type="caution">
    <text evidence="18">The sequence shown here is derived from an EMBL/GenBank/DDBJ whole genome shotgun (WGS) entry which is preliminary data.</text>
</comment>
<evidence type="ECO:0000256" key="11">
    <source>
        <dbReference type="ARBA" id="ARBA00023235"/>
    </source>
</evidence>
<dbReference type="PANTHER" id="PTHR11070">
    <property type="entry name" value="UVRD / RECB / PCRA DNA HELICASE FAMILY MEMBER"/>
    <property type="match status" value="1"/>
</dbReference>
<dbReference type="Gene3D" id="3.90.320.10">
    <property type="match status" value="1"/>
</dbReference>
<evidence type="ECO:0000256" key="1">
    <source>
        <dbReference type="ARBA" id="ARBA00009922"/>
    </source>
</evidence>
<keyword evidence="8 15" id="KW-0067">ATP-binding</keyword>
<dbReference type="Pfam" id="PF12705">
    <property type="entry name" value="PDDEXK_1"/>
    <property type="match status" value="1"/>
</dbReference>
<evidence type="ECO:0000256" key="3">
    <source>
        <dbReference type="ARBA" id="ARBA00022741"/>
    </source>
</evidence>
<evidence type="ECO:0000256" key="4">
    <source>
        <dbReference type="ARBA" id="ARBA00022763"/>
    </source>
</evidence>
<dbReference type="InterPro" id="IPR038726">
    <property type="entry name" value="PDDEXK_AddAB-type"/>
</dbReference>
<dbReference type="PROSITE" id="PS51198">
    <property type="entry name" value="UVRD_HELICASE_ATP_BIND"/>
    <property type="match status" value="1"/>
</dbReference>
<evidence type="ECO:0000259" key="17">
    <source>
        <dbReference type="PROSITE" id="PS51217"/>
    </source>
</evidence>
<keyword evidence="4" id="KW-0227">DNA damage</keyword>
<name>A0ABT6KK91_9MICO</name>
<keyword evidence="10" id="KW-0234">DNA repair</keyword>
<accession>A0ABT6KK91</accession>
<keyword evidence="5 15" id="KW-0378">Hydrolase</keyword>
<dbReference type="Gene3D" id="3.40.50.300">
    <property type="entry name" value="P-loop containing nucleotide triphosphate hydrolases"/>
    <property type="match status" value="2"/>
</dbReference>
<feature type="domain" description="UvrD-like helicase C-terminal" evidence="17">
    <location>
        <begin position="319"/>
        <end position="615"/>
    </location>
</feature>
<evidence type="ECO:0000256" key="7">
    <source>
        <dbReference type="ARBA" id="ARBA00022839"/>
    </source>
</evidence>
<dbReference type="GO" id="GO:0004527">
    <property type="term" value="F:exonuclease activity"/>
    <property type="evidence" value="ECO:0007669"/>
    <property type="project" value="UniProtKB-KW"/>
</dbReference>
<dbReference type="EMBL" id="JARXVQ010000001">
    <property type="protein sequence ID" value="MDH6180427.1"/>
    <property type="molecule type" value="Genomic_DNA"/>
</dbReference>
<sequence>MTITGFRAPSGSENVIPELDESQRGVLDLDVAASAAVLGAPGTGKTTTLVELVADRVIGRGWGPDAVLALTTSRATATRLRDALALRLSLPTTGALARSVNSLAFEIVRDAARAAGEPPPRLVSGGEQDAELASLLEGHILDGGGPEWPESLGPEVRQLRRFRTELRELMTRATEHDVRPEQLRRLGDAHGHPEWRAAADLIEEYEQVLSYSSETRLDQAELVRFAVAAIRRGDGGERVAALRLVVIDDLQEATETTLSLLAALAERGIAVVAFGDPDVAANAFRGGEPDALGRLSSVLGVPAETLVLSTSYRHGMVVRGLLGAVTKRIGAAAAGRQRRATAGGSEPEHPVVRVEAPSVAREWATVARILREEHLRRGVPYRDMAVIVRSGAQIAAAERALAFSEVPTRTTVGGRALRDDAAARALLRVVQAGIGHVELTPELATELLLSPFGGLDRLGLRRLRIALRAEEVAGGGTRPADDLVVEALAQPGRFVTIDHRVARIAERLAETLAQLRSSDGSIEELLWLVWERSRLARTWYTQALSHGIAASEANRNLDGIVALFTSAKRFAETRPGDSPRLYLDDVLGAEVPEDTLSPQSYESAVLLTTPSATVGLEFDTVVVGGLQDGVWPNLRLRGSLLAPQQLASAVMGVDAEAIDERRQVLGDELRMFALAVSRARHRVVLAAVANDDEAPSVLLGLAPDAPALDTSVPPMTLRAQVGRLRQRLARNPADSAAANTLAALAVEGVPGAEPDEWLGLLDLSTEAPLFEDSPVPVSPSAIESLLASPLDWFLDRVAGSESGVIAGVGTIIHWAMETADDITVDALWEAVEKRWSELLFDAPWLADRQRVIARGFIEALAEYLADFRRDGKTLVGKESRFTLEVGRALLSGSIDRVERTRDGDVVIVDLKTGTPETRAAAIAEHPQLGAYQLAYSSGLLDEALAPHGEHRAGGAKLLYVKQGIRGRKYREATQSAFDAEALEKFRQRVEAAAALIAAAEFVGPVELDTFRSDTSRLRLHRVREVSSD</sequence>
<proteinExistence type="inferred from homology"/>
<evidence type="ECO:0000256" key="14">
    <source>
        <dbReference type="ARBA" id="ARBA00048988"/>
    </source>
</evidence>
<dbReference type="Gene3D" id="1.10.10.160">
    <property type="match status" value="1"/>
</dbReference>